<dbReference type="eggNOG" id="ENOG502Z7Q1">
    <property type="taxonomic scope" value="Bacteria"/>
</dbReference>
<dbReference type="RefSeq" id="WP_039325618.1">
    <property type="nucleotide sequence ID" value="NZ_JQHM01000014.1"/>
</dbReference>
<evidence type="ECO:0000313" key="2">
    <source>
        <dbReference type="EMBL" id="KFX02502.1"/>
    </source>
</evidence>
<sequence>MTGGQPRTNGPIRLNELFDQAFSRLQPQSAKPVQSASSPAATDGFLFSGNHHDSVPRALLMDGRLTPLERNGWQVFRLMLAEDGITAMPTYDQLAPWLASMPCAAKASHETVARTLTMLRLTRWISLVRRRRDPRTGRILGNLYVLHDEPLTPYEAIQLDADYLALVSQSLVHASKSVQRVGMYTLQEMSQDSMLSGQVLPTRLQVLTQRLAAQGWRMDSRYPQDMNDHNSEEGITPPLRNNGDLTSDSKSGLSASKINPLRNPKSISTVHIKENNKKILTVPRAQELGMLSFPERFMALKAEQQSGALAALQSVEPSLHQSVLDEWDARCTTTTIRNPAGYLFGIIQKALRGDFRAWAGQRDNTQITPATKPREAPPPPQPPAANRDVALAHLARLRKLLDAP</sequence>
<dbReference type="STRING" id="55207.KP22_18600"/>
<dbReference type="AlphaFoldDB" id="A0A093RHB6"/>
<evidence type="ECO:0000313" key="3">
    <source>
        <dbReference type="Proteomes" id="UP000032874"/>
    </source>
</evidence>
<feature type="compositionally biased region" description="Basic and acidic residues" evidence="1">
    <location>
        <begin position="220"/>
        <end position="232"/>
    </location>
</feature>
<evidence type="ECO:0008006" key="4">
    <source>
        <dbReference type="Google" id="ProtNLM"/>
    </source>
</evidence>
<proteinExistence type="predicted"/>
<gene>
    <name evidence="2" type="ORF">KP22_18600</name>
</gene>
<dbReference type="NCBIfam" id="NF040582">
    <property type="entry name" value="STY4528_fam"/>
    <property type="match status" value="1"/>
</dbReference>
<dbReference type="InterPro" id="IPR047749">
    <property type="entry name" value="STY4528-like"/>
</dbReference>
<reference evidence="2 3" key="1">
    <citation type="submission" date="2014-08" db="EMBL/GenBank/DDBJ databases">
        <title>Genome sequences of NCPPB Pectobacterium isolates.</title>
        <authorList>
            <person name="Glover R.H."/>
            <person name="Sapp M."/>
            <person name="Elphinstone J."/>
        </authorList>
    </citation>
    <scope>NUCLEOTIDE SEQUENCE [LARGE SCALE GENOMIC DNA]</scope>
    <source>
        <strain evidence="2 3">NCPPB 2795</strain>
    </source>
</reference>
<accession>A0A093RHB6</accession>
<dbReference type="EMBL" id="JQHM01000014">
    <property type="protein sequence ID" value="KFX02502.1"/>
    <property type="molecule type" value="Genomic_DNA"/>
</dbReference>
<evidence type="ECO:0000256" key="1">
    <source>
        <dbReference type="SAM" id="MobiDB-lite"/>
    </source>
</evidence>
<organism evidence="2 3">
    <name type="scientific">Pectobacterium betavasculorum</name>
    <dbReference type="NCBI Taxonomy" id="55207"/>
    <lineage>
        <taxon>Bacteria</taxon>
        <taxon>Pseudomonadati</taxon>
        <taxon>Pseudomonadota</taxon>
        <taxon>Gammaproteobacteria</taxon>
        <taxon>Enterobacterales</taxon>
        <taxon>Pectobacteriaceae</taxon>
        <taxon>Pectobacterium</taxon>
    </lineage>
</organism>
<comment type="caution">
    <text evidence="2">The sequence shown here is derived from an EMBL/GenBank/DDBJ whole genome shotgun (WGS) entry which is preliminary data.</text>
</comment>
<feature type="region of interest" description="Disordered" evidence="1">
    <location>
        <begin position="360"/>
        <end position="388"/>
    </location>
</feature>
<feature type="compositionally biased region" description="Polar residues" evidence="1">
    <location>
        <begin position="243"/>
        <end position="257"/>
    </location>
</feature>
<name>A0A093RHB6_9GAMM</name>
<protein>
    <recommendedName>
        <fullName evidence="4">Helix-turn-helix domain protein</fullName>
    </recommendedName>
</protein>
<feature type="region of interest" description="Disordered" evidence="1">
    <location>
        <begin position="220"/>
        <end position="262"/>
    </location>
</feature>
<dbReference type="Proteomes" id="UP000032874">
    <property type="component" value="Unassembled WGS sequence"/>
</dbReference>